<keyword evidence="6 13" id="KW-1133">Transmembrane helix</keyword>
<evidence type="ECO:0000256" key="10">
    <source>
        <dbReference type="ARBA" id="ARBA00023180"/>
    </source>
</evidence>
<feature type="coiled-coil region" evidence="14">
    <location>
        <begin position="354"/>
        <end position="381"/>
    </location>
</feature>
<accession>A0A7M7MCF4</accession>
<evidence type="ECO:0000256" key="5">
    <source>
        <dbReference type="ARBA" id="ARBA00022692"/>
    </source>
</evidence>
<evidence type="ECO:0000256" key="6">
    <source>
        <dbReference type="ARBA" id="ARBA00022989"/>
    </source>
</evidence>
<evidence type="ECO:0000256" key="8">
    <source>
        <dbReference type="ARBA" id="ARBA00023136"/>
    </source>
</evidence>
<keyword evidence="10" id="KW-0325">Glycoprotein</keyword>
<feature type="compositionally biased region" description="Basic and acidic residues" evidence="15">
    <location>
        <begin position="441"/>
        <end position="451"/>
    </location>
</feature>
<dbReference type="GO" id="GO:0072320">
    <property type="term" value="F:volume-sensitive chloride channel activity"/>
    <property type="evidence" value="ECO:0007669"/>
    <property type="project" value="TreeGrafter"/>
</dbReference>
<dbReference type="GO" id="GO:0034707">
    <property type="term" value="C:chloride channel complex"/>
    <property type="evidence" value="ECO:0007669"/>
    <property type="project" value="UniProtKB-UniRule"/>
</dbReference>
<feature type="region of interest" description="Disordered" evidence="15">
    <location>
        <begin position="438"/>
        <end position="466"/>
    </location>
</feature>
<evidence type="ECO:0000256" key="11">
    <source>
        <dbReference type="ARBA" id="ARBA00023214"/>
    </source>
</evidence>
<keyword evidence="12 13" id="KW-0407">Ion channel</keyword>
<dbReference type="FunCoup" id="A0A7M7MCF4">
    <property type="interactions" value="173"/>
</dbReference>
<feature type="transmembrane region" description="Helical" evidence="13">
    <location>
        <begin position="99"/>
        <end position="118"/>
    </location>
</feature>
<keyword evidence="4" id="KW-1003">Cell membrane</keyword>
<dbReference type="Pfam" id="PF04906">
    <property type="entry name" value="Tweety"/>
    <property type="match status" value="1"/>
</dbReference>
<evidence type="ECO:0000313" key="17">
    <source>
        <dbReference type="Proteomes" id="UP000594260"/>
    </source>
</evidence>
<evidence type="ECO:0000256" key="13">
    <source>
        <dbReference type="RuleBase" id="RU361114"/>
    </source>
</evidence>
<comment type="similarity">
    <text evidence="2 13">Belongs to the tweety family.</text>
</comment>
<evidence type="ECO:0000256" key="12">
    <source>
        <dbReference type="ARBA" id="ARBA00023303"/>
    </source>
</evidence>
<dbReference type="KEGG" id="vde:111252439"/>
<evidence type="ECO:0000256" key="3">
    <source>
        <dbReference type="ARBA" id="ARBA00022448"/>
    </source>
</evidence>
<keyword evidence="7 13" id="KW-0406">Ion transport</keyword>
<dbReference type="RefSeq" id="XP_022666059.1">
    <property type="nucleotide sequence ID" value="XM_022810324.1"/>
</dbReference>
<dbReference type="PANTHER" id="PTHR12424">
    <property type="entry name" value="TWEETY-RELATED"/>
    <property type="match status" value="1"/>
</dbReference>
<comment type="function">
    <text evidence="13">Probable chloride channel.</text>
</comment>
<dbReference type="AlphaFoldDB" id="A0A7M7MCF4"/>
<keyword evidence="14" id="KW-0175">Coiled coil</keyword>
<protein>
    <recommendedName>
        <fullName evidence="13">Protein tweety homolog</fullName>
    </recommendedName>
</protein>
<dbReference type="Proteomes" id="UP000594260">
    <property type="component" value="Unplaced"/>
</dbReference>
<evidence type="ECO:0000256" key="7">
    <source>
        <dbReference type="ARBA" id="ARBA00023065"/>
    </source>
</evidence>
<name>A0A7M7MCF4_VARDE</name>
<reference evidence="16" key="1">
    <citation type="submission" date="2021-01" db="UniProtKB">
        <authorList>
            <consortium name="EnsemblMetazoa"/>
        </authorList>
    </citation>
    <scope>IDENTIFICATION</scope>
</reference>
<evidence type="ECO:0000256" key="9">
    <source>
        <dbReference type="ARBA" id="ARBA00023173"/>
    </source>
</evidence>
<evidence type="ECO:0000256" key="4">
    <source>
        <dbReference type="ARBA" id="ARBA00022475"/>
    </source>
</evidence>
<keyword evidence="9 13" id="KW-0869">Chloride channel</keyword>
<feature type="transmembrane region" description="Helical" evidence="13">
    <location>
        <begin position="57"/>
        <end position="79"/>
    </location>
</feature>
<dbReference type="InParanoid" id="A0A7M7MCF4"/>
<dbReference type="GeneID" id="111252439"/>
<evidence type="ECO:0000313" key="16">
    <source>
        <dbReference type="EnsemblMetazoa" id="XP_022666059"/>
    </source>
</evidence>
<proteinExistence type="inferred from homology"/>
<dbReference type="EnsemblMetazoa" id="XM_022810324">
    <property type="protein sequence ID" value="XP_022666059"/>
    <property type="gene ID" value="LOC111252439"/>
</dbReference>
<evidence type="ECO:0000256" key="14">
    <source>
        <dbReference type="SAM" id="Coils"/>
    </source>
</evidence>
<keyword evidence="11 13" id="KW-0868">Chloride</keyword>
<keyword evidence="5 13" id="KW-0812">Transmembrane</keyword>
<dbReference type="GO" id="GO:0005886">
    <property type="term" value="C:plasma membrane"/>
    <property type="evidence" value="ECO:0007669"/>
    <property type="project" value="UniProtKB-SubCell"/>
</dbReference>
<feature type="transmembrane region" description="Helical" evidence="13">
    <location>
        <begin position="407"/>
        <end position="432"/>
    </location>
</feature>
<evidence type="ECO:0000256" key="15">
    <source>
        <dbReference type="SAM" id="MobiDB-lite"/>
    </source>
</evidence>
<dbReference type="GO" id="GO:0005229">
    <property type="term" value="F:intracellularly calcium-gated chloride channel activity"/>
    <property type="evidence" value="ECO:0007669"/>
    <property type="project" value="TreeGrafter"/>
</dbReference>
<dbReference type="PANTHER" id="PTHR12424:SF8">
    <property type="entry name" value="PROTEIN TWEETY"/>
    <property type="match status" value="1"/>
</dbReference>
<comment type="subcellular location">
    <subcellularLocation>
        <location evidence="1 13">Cell membrane</location>
        <topology evidence="1 13">Multi-pass membrane protein</topology>
    </subcellularLocation>
</comment>
<keyword evidence="8 13" id="KW-0472">Membrane</keyword>
<sequence length="699" mass="77475">MKLPFLEFSQHPEISERVRYHISQLVDYFHAVPHVDVGLQPVNATFDPSNNYYLESVGILVAIPGLWLILTLFGFLVFFLCRCCDSNAKKKKRITPLKWILSFFALLACGALSLGLFGNDQAHQALLVVQRSTGEMETVVKSVRNHTLIIEQLLDNSIREDVDQISVHFSAPLPNATVRSMVRETLGHMRANISQSLAKTKDMNIKMKALDLRNLSQWLQIVEFFRWPGTIGLQCGLIFICLLLLWGVIRHSRCLLILFSVLGLLSVVICWVLVSLYFGLTVAGADFCFNPEPFFNRMAGHNPDERLAIEYYMTCEEMTNNPFKIDIIEAKRAVHDLQSNTQILKRIAEQYMPQQEVRALLHALEKRLEDTERTLSRMATLVECTTIQNEYLNAMEAICVSTFEGTVFMLASAAASGLLFTILIWIASHTWIHIRSRHPRARPDPTDDEGRPFLAGAGGENTLSRIGTSSGTLRNTYAPYIVATVCHKLGLSLSAASNNKSMAGGNGDAVAADGYEYYSRHARCRDNNDHKLTKKGGALKGLASKSNARLAYLYDANNFFPPTHVTHGPSPQHAGSFPHVTRAGCDRGNGNLHEPLLGADSADNRGYRYNSPPAHPPPLPSMIQVTAAKTAGGVMAISSGREPSYVGLELVPTRDLLASSSSRTNGREDQAFLHARYTPPPARHHVNTSDGDLTCATKF</sequence>
<dbReference type="InterPro" id="IPR006990">
    <property type="entry name" value="Tweety"/>
</dbReference>
<dbReference type="OrthoDB" id="187568at2759"/>
<keyword evidence="17" id="KW-1185">Reference proteome</keyword>
<evidence type="ECO:0000256" key="2">
    <source>
        <dbReference type="ARBA" id="ARBA00009849"/>
    </source>
</evidence>
<feature type="transmembrane region" description="Helical" evidence="13">
    <location>
        <begin position="231"/>
        <end position="249"/>
    </location>
</feature>
<organism evidence="16 17">
    <name type="scientific">Varroa destructor</name>
    <name type="common">Honeybee mite</name>
    <dbReference type="NCBI Taxonomy" id="109461"/>
    <lineage>
        <taxon>Eukaryota</taxon>
        <taxon>Metazoa</taxon>
        <taxon>Ecdysozoa</taxon>
        <taxon>Arthropoda</taxon>
        <taxon>Chelicerata</taxon>
        <taxon>Arachnida</taxon>
        <taxon>Acari</taxon>
        <taxon>Parasitiformes</taxon>
        <taxon>Mesostigmata</taxon>
        <taxon>Gamasina</taxon>
        <taxon>Dermanyssoidea</taxon>
        <taxon>Varroidae</taxon>
        <taxon>Varroa</taxon>
    </lineage>
</organism>
<evidence type="ECO:0000256" key="1">
    <source>
        <dbReference type="ARBA" id="ARBA00004651"/>
    </source>
</evidence>
<keyword evidence="3 13" id="KW-0813">Transport</keyword>
<feature type="transmembrane region" description="Helical" evidence="13">
    <location>
        <begin position="256"/>
        <end position="280"/>
    </location>
</feature>
<dbReference type="OMA" id="GWCYIVV"/>